<dbReference type="EMBL" id="QUMU01000015">
    <property type="protein sequence ID" value="REG24135.1"/>
    <property type="molecule type" value="Genomic_DNA"/>
</dbReference>
<dbReference type="Gene3D" id="3.30.9.10">
    <property type="entry name" value="D-Amino Acid Oxidase, subunit A, domain 2"/>
    <property type="match status" value="1"/>
</dbReference>
<dbReference type="PANTHER" id="PTHR13847:SF289">
    <property type="entry name" value="GLYCINE OXIDASE"/>
    <property type="match status" value="1"/>
</dbReference>
<dbReference type="AlphaFoldDB" id="A0AAC8Q943"/>
<evidence type="ECO:0000256" key="1">
    <source>
        <dbReference type="ARBA" id="ARBA00023002"/>
    </source>
</evidence>
<gene>
    <name evidence="3" type="ORF">AA314_04981</name>
    <name evidence="4" type="ORF">ATI61_115177</name>
</gene>
<dbReference type="RefSeq" id="WP_047857439.1">
    <property type="nucleotide sequence ID" value="NZ_CP011509.1"/>
</dbReference>
<evidence type="ECO:0000313" key="6">
    <source>
        <dbReference type="Proteomes" id="UP000256345"/>
    </source>
</evidence>
<evidence type="ECO:0000313" key="4">
    <source>
        <dbReference type="EMBL" id="REG24135.1"/>
    </source>
</evidence>
<keyword evidence="6" id="KW-1185">Reference proteome</keyword>
<dbReference type="GO" id="GO:0005737">
    <property type="term" value="C:cytoplasm"/>
    <property type="evidence" value="ECO:0007669"/>
    <property type="project" value="TreeGrafter"/>
</dbReference>
<dbReference type="InterPro" id="IPR036188">
    <property type="entry name" value="FAD/NAD-bd_sf"/>
</dbReference>
<reference evidence="3 5" key="1">
    <citation type="submission" date="2015-05" db="EMBL/GenBank/DDBJ databases">
        <title>Genome assembly of Archangium gephyra DSM 2261.</title>
        <authorList>
            <person name="Sharma G."/>
            <person name="Subramanian S."/>
        </authorList>
    </citation>
    <scope>NUCLEOTIDE SEQUENCE [LARGE SCALE GENOMIC DNA]</scope>
    <source>
        <strain evidence="3 5">DSM 2261</strain>
    </source>
</reference>
<dbReference type="SUPFAM" id="SSF51905">
    <property type="entry name" value="FAD/NAD(P)-binding domain"/>
    <property type="match status" value="1"/>
</dbReference>
<evidence type="ECO:0000313" key="5">
    <source>
        <dbReference type="Proteomes" id="UP000035579"/>
    </source>
</evidence>
<dbReference type="GO" id="GO:0016491">
    <property type="term" value="F:oxidoreductase activity"/>
    <property type="evidence" value="ECO:0007669"/>
    <property type="project" value="UniProtKB-KW"/>
</dbReference>
<sequence length="483" mass="53150">MSSSFDVVVVGNGALGHATARALISADPSLKVAVVGQAHRPTGASPASGAMLGTFGEVTAPLLRSHYGRTKVELAVRASHLWDEWVAGLNAELPAEQRLEIKRGTFVINNNLSGEIEDENYTAIIATLRKYEEKWEEVDPSAIPGLQPAADSRPLRALFIPREGTVDSSRLLAAYGAVAGRSQRLRVVEDGVRTLRINNGKVEGVETLGGEVLNGSHVVLAAGIGTQGLLDQHPALARRIPRLFAGGGTSVLLEADMPITPNVVRTPNRAFACGLHAVPRSDRTVYIGATNHITPRPFERANVSDMYFLLECAMDQLHQGHQSSRLVTWNSGNRPVSIDGCPLIGPTSVSGLWMLTGTYRDGLHLSPLLAQDMARRILGREPLFENLFAPERQPISTRTREEAIEDGIRHYEAVGYEHRMTIPRVGWHVTFQRMYRNTLASVYEALESDYVIPPEFVPMIDNDRKHWVPFLREYYRNIKAAHG</sequence>
<accession>A0AAC8Q943</accession>
<keyword evidence="1" id="KW-0560">Oxidoreductase</keyword>
<dbReference type="Proteomes" id="UP000256345">
    <property type="component" value="Unassembled WGS sequence"/>
</dbReference>
<organism evidence="3 5">
    <name type="scientific">Archangium gephyra</name>
    <dbReference type="NCBI Taxonomy" id="48"/>
    <lineage>
        <taxon>Bacteria</taxon>
        <taxon>Pseudomonadati</taxon>
        <taxon>Myxococcota</taxon>
        <taxon>Myxococcia</taxon>
        <taxon>Myxococcales</taxon>
        <taxon>Cystobacterineae</taxon>
        <taxon>Archangiaceae</taxon>
        <taxon>Archangium</taxon>
    </lineage>
</organism>
<protein>
    <submittedName>
        <fullName evidence="4">Glycine/D-amino acid oxidase-like deaminating enzyme</fullName>
    </submittedName>
    <submittedName>
        <fullName evidence="3">N-formimidoyl fortimicin A synthase</fullName>
    </submittedName>
</protein>
<name>A0AAC8Q943_9BACT</name>
<dbReference type="InterPro" id="IPR006076">
    <property type="entry name" value="FAD-dep_OxRdtase"/>
</dbReference>
<feature type="domain" description="FAD dependent oxidoreductase" evidence="2">
    <location>
        <begin position="6"/>
        <end position="375"/>
    </location>
</feature>
<reference evidence="4 6" key="2">
    <citation type="submission" date="2018-08" db="EMBL/GenBank/DDBJ databases">
        <title>Genomic Encyclopedia of Archaeal and Bacterial Type Strains, Phase II (KMG-II): from individual species to whole genera.</title>
        <authorList>
            <person name="Goeker M."/>
        </authorList>
    </citation>
    <scope>NUCLEOTIDE SEQUENCE [LARGE SCALE GENOMIC DNA]</scope>
    <source>
        <strain evidence="4 6">DSM 2261</strain>
    </source>
</reference>
<dbReference type="Gene3D" id="3.50.50.60">
    <property type="entry name" value="FAD/NAD(P)-binding domain"/>
    <property type="match status" value="1"/>
</dbReference>
<dbReference type="EMBL" id="CP011509">
    <property type="protein sequence ID" value="AKJ03355.1"/>
    <property type="molecule type" value="Genomic_DNA"/>
</dbReference>
<dbReference type="Pfam" id="PF01266">
    <property type="entry name" value="DAO"/>
    <property type="match status" value="1"/>
</dbReference>
<dbReference type="KEGG" id="age:AA314_04981"/>
<evidence type="ECO:0000259" key="2">
    <source>
        <dbReference type="Pfam" id="PF01266"/>
    </source>
</evidence>
<dbReference type="Proteomes" id="UP000035579">
    <property type="component" value="Chromosome"/>
</dbReference>
<evidence type="ECO:0000313" key="3">
    <source>
        <dbReference type="EMBL" id="AKJ03355.1"/>
    </source>
</evidence>
<dbReference type="PANTHER" id="PTHR13847">
    <property type="entry name" value="SARCOSINE DEHYDROGENASE-RELATED"/>
    <property type="match status" value="1"/>
</dbReference>
<proteinExistence type="predicted"/>